<feature type="transmembrane region" description="Helical" evidence="7">
    <location>
        <begin position="709"/>
        <end position="728"/>
    </location>
</feature>
<comment type="caution">
    <text evidence="8">The sequence shown here is derived from an EMBL/GenBank/DDBJ whole genome shotgun (WGS) entry which is preliminary data.</text>
</comment>
<evidence type="ECO:0000256" key="1">
    <source>
        <dbReference type="ARBA" id="ARBA00004141"/>
    </source>
</evidence>
<dbReference type="OrthoDB" id="438946at2759"/>
<reference evidence="8" key="1">
    <citation type="submission" date="2021-02" db="EMBL/GenBank/DDBJ databases">
        <authorList>
            <person name="Dougan E. K."/>
            <person name="Rhodes N."/>
            <person name="Thang M."/>
            <person name="Chan C."/>
        </authorList>
    </citation>
    <scope>NUCLEOTIDE SEQUENCE</scope>
</reference>
<sequence>MTGEQFQAAIRQRPLRIRVLPPHAAVWQQVAHFQKQVVRLSFQKVLLQKALRDEHEHAKKELGIDSDVEAKQKARASFARADMAGQRKQLERRKQEAAKQEDELETRRAQVAAFDKETQLRRKALEADTKHLATQQADLQRARHDFDAMRKAQLDALEKERQLLAAEKLQLEVRRDEVLVTQTEREDLELERQRLIEEHEDTAAQKAELESAIQAAQAHLEEERIALLRQREELEEDASGLAQAKSELQAQRSRGAALQADIEKEALAFKEACDATRAELAAEREQAQEQQQAMQAHLQKEKEDFKAKCKQVLQQLDSRKRQLLQLQKQLATEKSAIQQARKDLDQLHKDGKEEATQVELEPAETIDASVQACPNSNAVAVQASSKDCEREDFGTTNRNTNVPTARTAQGRPAVSIKAKQPDADNDSSFLIKEVLMDADRLRAVDLTAHVHALLQAGKVDTHCMQVLSHLLQDMVHPREGSELPSESASTTKLNKHKKCPEASRHLRPQSESPRPRPVSNDRAERPWMPVSSQRQPSPTEISRPEGLAKKALAQTADVRKLLADELRKPRQTSRARTQVPVRTCAASRSQKSLERLLNQMGLEPGSPLVQIDKAHYEVVSEEILRPAIAAAREGTSKHLDFDEGGLQGGYGILAAQLLLTIVVAYPVANMTEKQLTRYSWLPAACMLFILAYTLVIRCCREQLRTYPQNYIGLAILSAAFGVTTGVVCREYQAYSIFFALVITAALVLSLTAYAFYTKTDMTGYAPYLFIALFALVVIGFGMMILNMCGFVIPIIEAVYNTVGIILFSFFVIFDTQLMLGQWGGHELEFSLDEYAFAALNLYLDILNLFLNILQLLGDRN</sequence>
<feature type="transmembrane region" description="Helical" evidence="7">
    <location>
        <begin position="834"/>
        <end position="856"/>
    </location>
</feature>
<feature type="transmembrane region" description="Helical" evidence="7">
    <location>
        <begin position="680"/>
        <end position="697"/>
    </location>
</feature>
<feature type="transmembrane region" description="Helical" evidence="7">
    <location>
        <begin position="648"/>
        <end position="668"/>
    </location>
</feature>
<dbReference type="Proteomes" id="UP000649617">
    <property type="component" value="Unassembled WGS sequence"/>
</dbReference>
<feature type="region of interest" description="Disordered" evidence="6">
    <location>
        <begin position="79"/>
        <end position="103"/>
    </location>
</feature>
<evidence type="ECO:0000256" key="7">
    <source>
        <dbReference type="SAM" id="Phobius"/>
    </source>
</evidence>
<feature type="coiled-coil region" evidence="5">
    <location>
        <begin position="149"/>
        <end position="350"/>
    </location>
</feature>
<keyword evidence="2 7" id="KW-0812">Transmembrane</keyword>
<dbReference type="EMBL" id="CAJNIZ010045549">
    <property type="protein sequence ID" value="CAE7723352.1"/>
    <property type="molecule type" value="Genomic_DNA"/>
</dbReference>
<dbReference type="PANTHER" id="PTHR23291:SF47">
    <property type="entry name" value="TRANSMEMBRANE BAX INHIBITOR MOTIF CONTAINING 7"/>
    <property type="match status" value="1"/>
</dbReference>
<keyword evidence="9" id="KW-1185">Reference proteome</keyword>
<feature type="transmembrane region" description="Helical" evidence="7">
    <location>
        <begin position="797"/>
        <end position="822"/>
    </location>
</feature>
<feature type="transmembrane region" description="Helical" evidence="7">
    <location>
        <begin position="735"/>
        <end position="755"/>
    </location>
</feature>
<comment type="subcellular location">
    <subcellularLocation>
        <location evidence="1">Membrane</location>
        <topology evidence="1">Multi-pass membrane protein</topology>
    </subcellularLocation>
</comment>
<proteinExistence type="predicted"/>
<dbReference type="GO" id="GO:0016020">
    <property type="term" value="C:membrane"/>
    <property type="evidence" value="ECO:0007669"/>
    <property type="project" value="UniProtKB-SubCell"/>
</dbReference>
<evidence type="ECO:0000313" key="9">
    <source>
        <dbReference type="Proteomes" id="UP000649617"/>
    </source>
</evidence>
<organism evidence="8 9">
    <name type="scientific">Symbiodinium pilosum</name>
    <name type="common">Dinoflagellate</name>
    <dbReference type="NCBI Taxonomy" id="2952"/>
    <lineage>
        <taxon>Eukaryota</taxon>
        <taxon>Sar</taxon>
        <taxon>Alveolata</taxon>
        <taxon>Dinophyceae</taxon>
        <taxon>Suessiales</taxon>
        <taxon>Symbiodiniaceae</taxon>
        <taxon>Symbiodinium</taxon>
    </lineage>
</organism>
<name>A0A812X896_SYMPI</name>
<evidence type="ECO:0000256" key="4">
    <source>
        <dbReference type="ARBA" id="ARBA00023136"/>
    </source>
</evidence>
<dbReference type="PANTHER" id="PTHR23291">
    <property type="entry name" value="BAX INHIBITOR-RELATED"/>
    <property type="match status" value="1"/>
</dbReference>
<gene>
    <name evidence="8" type="primary">Faim2</name>
    <name evidence="8" type="ORF">SPIL2461_LOCUS20649</name>
</gene>
<evidence type="ECO:0000256" key="3">
    <source>
        <dbReference type="ARBA" id="ARBA00022989"/>
    </source>
</evidence>
<feature type="transmembrane region" description="Helical" evidence="7">
    <location>
        <begin position="767"/>
        <end position="785"/>
    </location>
</feature>
<evidence type="ECO:0000313" key="8">
    <source>
        <dbReference type="EMBL" id="CAE7723352.1"/>
    </source>
</evidence>
<feature type="compositionally biased region" description="Polar residues" evidence="6">
    <location>
        <begin position="530"/>
        <end position="540"/>
    </location>
</feature>
<keyword evidence="5" id="KW-0175">Coiled coil</keyword>
<dbReference type="InterPro" id="IPR006214">
    <property type="entry name" value="Bax_inhibitor_1-related"/>
</dbReference>
<dbReference type="AlphaFoldDB" id="A0A812X896"/>
<dbReference type="Pfam" id="PF01027">
    <property type="entry name" value="Bax1-I"/>
    <property type="match status" value="1"/>
</dbReference>
<feature type="region of interest" description="Disordered" evidence="6">
    <location>
        <begin position="477"/>
        <end position="546"/>
    </location>
</feature>
<evidence type="ECO:0000256" key="5">
    <source>
        <dbReference type="SAM" id="Coils"/>
    </source>
</evidence>
<protein>
    <submittedName>
        <fullName evidence="8">Faim2 protein</fullName>
    </submittedName>
</protein>
<keyword evidence="4 7" id="KW-0472">Membrane</keyword>
<evidence type="ECO:0000256" key="2">
    <source>
        <dbReference type="ARBA" id="ARBA00022692"/>
    </source>
</evidence>
<keyword evidence="3 7" id="KW-1133">Transmembrane helix</keyword>
<evidence type="ECO:0000256" key="6">
    <source>
        <dbReference type="SAM" id="MobiDB-lite"/>
    </source>
</evidence>
<feature type="region of interest" description="Disordered" evidence="6">
    <location>
        <begin position="390"/>
        <end position="410"/>
    </location>
</feature>
<feature type="compositionally biased region" description="Polar residues" evidence="6">
    <location>
        <begin position="394"/>
        <end position="407"/>
    </location>
</feature>
<accession>A0A812X896</accession>
<feature type="compositionally biased region" description="Basic and acidic residues" evidence="6">
    <location>
        <begin position="88"/>
        <end position="103"/>
    </location>
</feature>